<name>A0ABP1FSN2_9CHLO</name>
<protein>
    <submittedName>
        <fullName evidence="1">G4258 protein</fullName>
    </submittedName>
</protein>
<proteinExistence type="predicted"/>
<dbReference type="EMBL" id="CAXHTA020000006">
    <property type="protein sequence ID" value="CAL5221976.1"/>
    <property type="molecule type" value="Genomic_DNA"/>
</dbReference>
<accession>A0ABP1FSN2</accession>
<comment type="caution">
    <text evidence="1">The sequence shown here is derived from an EMBL/GenBank/DDBJ whole genome shotgun (WGS) entry which is preliminary data.</text>
</comment>
<sequence length="119" mass="12962">MPALAERSDDRDLGVLAQKLRALKQDAPAAASLRTALKPGRGSKNDSAAVRNAIMYHNVEGVLDTLRAIEVLGPLFVELMIPESAELEQCQWDPNTLEAAWDAIKDALQALEAVRWAQA</sequence>
<keyword evidence="2" id="KW-1185">Reference proteome</keyword>
<reference evidence="1 2" key="1">
    <citation type="submission" date="2024-06" db="EMBL/GenBank/DDBJ databases">
        <authorList>
            <person name="Kraege A."/>
            <person name="Thomma B."/>
        </authorList>
    </citation>
    <scope>NUCLEOTIDE SEQUENCE [LARGE SCALE GENOMIC DNA]</scope>
</reference>
<evidence type="ECO:0000313" key="2">
    <source>
        <dbReference type="Proteomes" id="UP001497392"/>
    </source>
</evidence>
<evidence type="ECO:0000313" key="1">
    <source>
        <dbReference type="EMBL" id="CAL5221976.1"/>
    </source>
</evidence>
<gene>
    <name evidence="1" type="primary">g4258</name>
    <name evidence="1" type="ORF">VP750_LOCUS3635</name>
</gene>
<dbReference type="Proteomes" id="UP001497392">
    <property type="component" value="Unassembled WGS sequence"/>
</dbReference>
<organism evidence="1 2">
    <name type="scientific">Coccomyxa viridis</name>
    <dbReference type="NCBI Taxonomy" id="1274662"/>
    <lineage>
        <taxon>Eukaryota</taxon>
        <taxon>Viridiplantae</taxon>
        <taxon>Chlorophyta</taxon>
        <taxon>core chlorophytes</taxon>
        <taxon>Trebouxiophyceae</taxon>
        <taxon>Trebouxiophyceae incertae sedis</taxon>
        <taxon>Coccomyxaceae</taxon>
        <taxon>Coccomyxa</taxon>
    </lineage>
</organism>